<organism evidence="3 4">
    <name type="scientific">Pestalotiopsis fici (strain W106-1 / CGMCC3.15140)</name>
    <dbReference type="NCBI Taxonomy" id="1229662"/>
    <lineage>
        <taxon>Eukaryota</taxon>
        <taxon>Fungi</taxon>
        <taxon>Dikarya</taxon>
        <taxon>Ascomycota</taxon>
        <taxon>Pezizomycotina</taxon>
        <taxon>Sordariomycetes</taxon>
        <taxon>Xylariomycetidae</taxon>
        <taxon>Amphisphaeriales</taxon>
        <taxon>Sporocadaceae</taxon>
        <taxon>Pestalotiopsis</taxon>
    </lineage>
</organism>
<evidence type="ECO:0000259" key="2">
    <source>
        <dbReference type="PROSITE" id="PS50181"/>
    </source>
</evidence>
<dbReference type="eggNOG" id="ENOG502T591">
    <property type="taxonomic scope" value="Eukaryota"/>
</dbReference>
<dbReference type="OrthoDB" id="3766406at2759"/>
<sequence length="569" mass="64307">MSTYLLGLQLYKKHSLPFASLATPQGSQHSRLRRQTEAAKGAADQAATDQPLGVGMDSQGPQMAIEETPLSVEMNPQEPPKTILDLPTELIGMIQQELPLYDAIKLGLASRRLHRATDPRLWAKVRCSIQNDKNRGVKYVAKGDDLVHDEERWAFLKGLEPQVPHLELCHYCRIFHPRATLQDQSLWRAAPTGVEWALTCDNKEVHFRRLGIEWGFGFRDIYAIMTNHALSRQHGIPLSDLCISTDWTFVKAYKNLHNASRSPFKRFVSYTKLDTEAIIHHGHLQVHRIQRLWVPIHLQGTDVLIRYGAGDLAGDFKICMHHGPQSGEMISNFTIPLREGLKYVLAERSVSGSNQDGPLPRIIKRCEDCPTEYSISFHVHGEKSVEIVLDVWQNLGDCQFAQATGWFQNLAHNQFPMIPGWLNCWGMLNPRVCDIVTDEAARTSWHQSAAHYVADASVFPTPAWKSEVAHASSTLVLQEFAQLQSQVAASGHSHGVNLGVVPQLSLGHLRNIRSSYVNARYEANLRRRLPPFLHKFRLHDGQEVPFDEIKYTRTKYYGSGSARSTDMSR</sequence>
<evidence type="ECO:0000313" key="4">
    <source>
        <dbReference type="Proteomes" id="UP000030651"/>
    </source>
</evidence>
<dbReference type="Pfam" id="PF12937">
    <property type="entry name" value="F-box-like"/>
    <property type="match status" value="1"/>
</dbReference>
<protein>
    <recommendedName>
        <fullName evidence="2">F-box domain-containing protein</fullName>
    </recommendedName>
</protein>
<dbReference type="GeneID" id="19268041"/>
<evidence type="ECO:0000313" key="3">
    <source>
        <dbReference type="EMBL" id="ETS85003.1"/>
    </source>
</evidence>
<reference evidence="4" key="1">
    <citation type="journal article" date="2015" name="BMC Genomics">
        <title>Genomic and transcriptomic analysis of the endophytic fungus Pestalotiopsis fici reveals its lifestyle and high potential for synthesis of natural products.</title>
        <authorList>
            <person name="Wang X."/>
            <person name="Zhang X."/>
            <person name="Liu L."/>
            <person name="Xiang M."/>
            <person name="Wang W."/>
            <person name="Sun X."/>
            <person name="Che Y."/>
            <person name="Guo L."/>
            <person name="Liu G."/>
            <person name="Guo L."/>
            <person name="Wang C."/>
            <person name="Yin W.B."/>
            <person name="Stadler M."/>
            <person name="Zhang X."/>
            <person name="Liu X."/>
        </authorList>
    </citation>
    <scope>NUCLEOTIDE SEQUENCE [LARGE SCALE GENOMIC DNA]</scope>
    <source>
        <strain evidence="4">W106-1 / CGMCC3.15140</strain>
    </source>
</reference>
<feature type="region of interest" description="Disordered" evidence="1">
    <location>
        <begin position="22"/>
        <end position="60"/>
    </location>
</feature>
<dbReference type="PROSITE" id="PS50181">
    <property type="entry name" value="FBOX"/>
    <property type="match status" value="1"/>
</dbReference>
<dbReference type="InterPro" id="IPR001810">
    <property type="entry name" value="F-box_dom"/>
</dbReference>
<evidence type="ECO:0000256" key="1">
    <source>
        <dbReference type="SAM" id="MobiDB-lite"/>
    </source>
</evidence>
<dbReference type="KEGG" id="pfy:PFICI_03028"/>
<feature type="compositionally biased region" description="Low complexity" evidence="1">
    <location>
        <begin position="38"/>
        <end position="47"/>
    </location>
</feature>
<keyword evidence="4" id="KW-1185">Reference proteome</keyword>
<accession>W3XFX4</accession>
<dbReference type="Proteomes" id="UP000030651">
    <property type="component" value="Unassembled WGS sequence"/>
</dbReference>
<dbReference type="HOGENOM" id="CLU_479047_0_0_1"/>
<dbReference type="EMBL" id="KI912110">
    <property type="protein sequence ID" value="ETS85003.1"/>
    <property type="molecule type" value="Genomic_DNA"/>
</dbReference>
<dbReference type="InterPro" id="IPR036047">
    <property type="entry name" value="F-box-like_dom_sf"/>
</dbReference>
<dbReference type="SUPFAM" id="SSF81383">
    <property type="entry name" value="F-box domain"/>
    <property type="match status" value="1"/>
</dbReference>
<gene>
    <name evidence="3" type="ORF">PFICI_03028</name>
</gene>
<proteinExistence type="predicted"/>
<dbReference type="InParanoid" id="W3XFX4"/>
<dbReference type="AlphaFoldDB" id="W3XFX4"/>
<dbReference type="STRING" id="1229662.W3XFX4"/>
<name>W3XFX4_PESFW</name>
<dbReference type="RefSeq" id="XP_007829800.1">
    <property type="nucleotide sequence ID" value="XM_007831609.1"/>
</dbReference>
<feature type="domain" description="F-box" evidence="2">
    <location>
        <begin position="80"/>
        <end position="125"/>
    </location>
</feature>